<protein>
    <submittedName>
        <fullName evidence="1">Uncharacterized protein</fullName>
    </submittedName>
</protein>
<evidence type="ECO:0000313" key="1">
    <source>
        <dbReference type="EMBL" id="QJI05474.1"/>
    </source>
</evidence>
<dbReference type="AlphaFoldDB" id="A0A6M3Y7W9"/>
<sequence>MLWEVNAVTNPHIKRLERQVETLKSAFRVIHTWATFRDGEALDPKHVAKLCERILEKCK</sequence>
<gene>
    <name evidence="1" type="ORF">TM448B01188_0014</name>
</gene>
<accession>A0A6M3Y7W9</accession>
<organism evidence="1">
    <name type="scientific">viral metagenome</name>
    <dbReference type="NCBI Taxonomy" id="1070528"/>
    <lineage>
        <taxon>unclassified sequences</taxon>
        <taxon>metagenomes</taxon>
        <taxon>organismal metagenomes</taxon>
    </lineage>
</organism>
<reference evidence="1" key="1">
    <citation type="submission" date="2020-03" db="EMBL/GenBank/DDBJ databases">
        <title>The deep terrestrial virosphere.</title>
        <authorList>
            <person name="Holmfeldt K."/>
            <person name="Nilsson E."/>
            <person name="Simone D."/>
            <person name="Lopez-Fernandez M."/>
            <person name="Wu X."/>
            <person name="de Brujin I."/>
            <person name="Lundin D."/>
            <person name="Andersson A."/>
            <person name="Bertilsson S."/>
            <person name="Dopson M."/>
        </authorList>
    </citation>
    <scope>NUCLEOTIDE SEQUENCE</scope>
    <source>
        <strain evidence="1">TM448B01188</strain>
    </source>
</reference>
<proteinExistence type="predicted"/>
<name>A0A6M3Y7W9_9ZZZZ</name>
<dbReference type="EMBL" id="MT145203">
    <property type="protein sequence ID" value="QJI05474.1"/>
    <property type="molecule type" value="Genomic_DNA"/>
</dbReference>